<keyword evidence="2" id="KW-1185">Reference proteome</keyword>
<dbReference type="AlphaFoldDB" id="A0ABD0KVW0"/>
<protein>
    <submittedName>
        <fullName evidence="1">Uncharacterized protein</fullName>
    </submittedName>
</protein>
<name>A0ABD0KVW0_9CAEN</name>
<evidence type="ECO:0000313" key="1">
    <source>
        <dbReference type="EMBL" id="KAK7491235.1"/>
    </source>
</evidence>
<proteinExistence type="predicted"/>
<gene>
    <name evidence="1" type="ORF">BaRGS_00017506</name>
</gene>
<comment type="caution">
    <text evidence="1">The sequence shown here is derived from an EMBL/GenBank/DDBJ whole genome shotgun (WGS) entry which is preliminary data.</text>
</comment>
<dbReference type="Proteomes" id="UP001519460">
    <property type="component" value="Unassembled WGS sequence"/>
</dbReference>
<sequence>MQLVLRPDFRYAHFRQAKNQARWSDKCWFVGRSKSSAGLPPLVQVHPRWEGIQLTSHLFVFSSDKCWFVGRSKSFAFLQLKSFHVGKESN</sequence>
<organism evidence="1 2">
    <name type="scientific">Batillaria attramentaria</name>
    <dbReference type="NCBI Taxonomy" id="370345"/>
    <lineage>
        <taxon>Eukaryota</taxon>
        <taxon>Metazoa</taxon>
        <taxon>Spiralia</taxon>
        <taxon>Lophotrochozoa</taxon>
        <taxon>Mollusca</taxon>
        <taxon>Gastropoda</taxon>
        <taxon>Caenogastropoda</taxon>
        <taxon>Sorbeoconcha</taxon>
        <taxon>Cerithioidea</taxon>
        <taxon>Batillariidae</taxon>
        <taxon>Batillaria</taxon>
    </lineage>
</organism>
<accession>A0ABD0KVW0</accession>
<evidence type="ECO:0000313" key="2">
    <source>
        <dbReference type="Proteomes" id="UP001519460"/>
    </source>
</evidence>
<dbReference type="EMBL" id="JACVVK020000117">
    <property type="protein sequence ID" value="KAK7491235.1"/>
    <property type="molecule type" value="Genomic_DNA"/>
</dbReference>
<reference evidence="1 2" key="1">
    <citation type="journal article" date="2023" name="Sci. Data">
        <title>Genome assembly of the Korean intertidal mud-creeper Batillaria attramentaria.</title>
        <authorList>
            <person name="Patra A.K."/>
            <person name="Ho P.T."/>
            <person name="Jun S."/>
            <person name="Lee S.J."/>
            <person name="Kim Y."/>
            <person name="Won Y.J."/>
        </authorList>
    </citation>
    <scope>NUCLEOTIDE SEQUENCE [LARGE SCALE GENOMIC DNA]</scope>
    <source>
        <strain evidence="1">Wonlab-2016</strain>
    </source>
</reference>